<feature type="domain" description="Chitin-binding type-4" evidence="3">
    <location>
        <begin position="33"/>
        <end position="215"/>
    </location>
</feature>
<sequence length="531" mass="59775">MCLQWFLFCALLMLFAGSVSTQPKWTHGQRALLLEPPQRSSLWRFGNETPLNINDSALNCGGFERQWEKNNGACGICGDPADGPQHHDENGMYDSNIIVKTYTEGGYVNITVEVESNMLGYFEFRLCKRNSSDAPLTQECFDENILWIEESWNYRYYVGSHGGIFDLHVRLTENVVCSHCVLQWKYSTGHRMGGINSCADMGSGRQEQFYNCADVAIVPKRSDTLFERPLLSLHENIYLVPHELTYNLTNDELELLKDEIRKISPGMKQTIPNGFLEPLEFNFTFPMPVDTMFGKGVNGLNQPPFWWLENATLGDHTHEPAHEHPSQKVKTPPPIKPVQTKPPPNILIKGLSIPPPPSIELLFEDGINESRTKPPSVPMNERTSVATSKKSPMYAIGDSFVFPMFKKTLIRDPANVVRTTTTAPVVTDSALLGAGESCTVFSPKFHCVGRGQYKDTAGISEWCLDHCQREGCVEFMCECGCHKPVTKKQCRATGSFQMLPNMNEWCTRLCKTRSSCPPNICNVNECVPTRR</sequence>
<dbReference type="InterPro" id="IPR004302">
    <property type="entry name" value="Cellulose/chitin-bd_N"/>
</dbReference>
<dbReference type="Pfam" id="PF03067">
    <property type="entry name" value="LPMO_10"/>
    <property type="match status" value="1"/>
</dbReference>
<dbReference type="AlphaFoldDB" id="A0A8B8E0P5"/>
<feature type="compositionally biased region" description="Basic and acidic residues" evidence="1">
    <location>
        <begin position="316"/>
        <end position="326"/>
    </location>
</feature>
<protein>
    <submittedName>
        <fullName evidence="5">Uncharacterized protein LOC111130846</fullName>
    </submittedName>
</protein>
<evidence type="ECO:0000313" key="4">
    <source>
        <dbReference type="Proteomes" id="UP000694844"/>
    </source>
</evidence>
<keyword evidence="2" id="KW-0732">Signal</keyword>
<evidence type="ECO:0000256" key="1">
    <source>
        <dbReference type="SAM" id="MobiDB-lite"/>
    </source>
</evidence>
<dbReference type="RefSeq" id="XP_022333805.1">
    <property type="nucleotide sequence ID" value="XM_022478097.1"/>
</dbReference>
<organism evidence="4 5">
    <name type="scientific">Crassostrea virginica</name>
    <name type="common">Eastern oyster</name>
    <dbReference type="NCBI Taxonomy" id="6565"/>
    <lineage>
        <taxon>Eukaryota</taxon>
        <taxon>Metazoa</taxon>
        <taxon>Spiralia</taxon>
        <taxon>Lophotrochozoa</taxon>
        <taxon>Mollusca</taxon>
        <taxon>Bivalvia</taxon>
        <taxon>Autobranchia</taxon>
        <taxon>Pteriomorphia</taxon>
        <taxon>Ostreida</taxon>
        <taxon>Ostreoidea</taxon>
        <taxon>Ostreidae</taxon>
        <taxon>Crassostrea</taxon>
    </lineage>
</organism>
<name>A0A8B8E0P5_CRAVI</name>
<evidence type="ECO:0000313" key="5">
    <source>
        <dbReference type="RefSeq" id="XP_022333805.1"/>
    </source>
</evidence>
<reference evidence="5" key="1">
    <citation type="submission" date="2025-08" db="UniProtKB">
        <authorList>
            <consortium name="RefSeq"/>
        </authorList>
    </citation>
    <scope>IDENTIFICATION</scope>
    <source>
        <tissue evidence="5">Whole sample</tissue>
    </source>
</reference>
<feature type="chain" id="PRO_5034086240" evidence="2">
    <location>
        <begin position="22"/>
        <end position="531"/>
    </location>
</feature>
<evidence type="ECO:0000259" key="3">
    <source>
        <dbReference type="Pfam" id="PF03067"/>
    </source>
</evidence>
<gene>
    <name evidence="5" type="primary">LOC111130846</name>
</gene>
<proteinExistence type="predicted"/>
<dbReference type="KEGG" id="cvn:111130846"/>
<accession>A0A8B8E0P5</accession>
<dbReference type="GeneID" id="111130846"/>
<dbReference type="OrthoDB" id="64893at2759"/>
<keyword evidence="4" id="KW-1185">Reference proteome</keyword>
<feature type="region of interest" description="Disordered" evidence="1">
    <location>
        <begin position="316"/>
        <end position="335"/>
    </location>
</feature>
<dbReference type="Proteomes" id="UP000694844">
    <property type="component" value="Chromosome 4"/>
</dbReference>
<evidence type="ECO:0000256" key="2">
    <source>
        <dbReference type="SAM" id="SignalP"/>
    </source>
</evidence>
<feature type="signal peptide" evidence="2">
    <location>
        <begin position="1"/>
        <end position="21"/>
    </location>
</feature>